<evidence type="ECO:0000256" key="2">
    <source>
        <dbReference type="ARBA" id="ARBA00010617"/>
    </source>
</evidence>
<comment type="caution">
    <text evidence="8">The sequence shown here is derived from an EMBL/GenBank/DDBJ whole genome shotgun (WGS) entry which is preliminary data.</text>
</comment>
<evidence type="ECO:0008006" key="10">
    <source>
        <dbReference type="Google" id="ProtNLM"/>
    </source>
</evidence>
<proteinExistence type="inferred from homology"/>
<name>A0A9P3F7M2_ASPVI</name>
<dbReference type="SUPFAM" id="SSF48264">
    <property type="entry name" value="Cytochrome P450"/>
    <property type="match status" value="1"/>
</dbReference>
<keyword evidence="4 6" id="KW-0560">Oxidoreductase</keyword>
<reference evidence="8 9" key="1">
    <citation type="submission" date="2021-02" db="EMBL/GenBank/DDBJ databases">
        <title>Pan-genome distribution and transcriptional activeness of fungal secondary metabolism genes in Aspergillus section Fumigati.</title>
        <authorList>
            <person name="Takahashi H."/>
            <person name="Umemura M."/>
            <person name="Ninomiya A."/>
            <person name="Kusuya Y."/>
            <person name="Urayama S."/>
            <person name="Shimizu M."/>
            <person name="Watanabe A."/>
            <person name="Kamei K."/>
            <person name="Yaguchi T."/>
            <person name="Hagiwara D."/>
        </authorList>
    </citation>
    <scope>NUCLEOTIDE SEQUENCE [LARGE SCALE GENOMIC DNA]</scope>
    <source>
        <strain evidence="8 9">IFM 47045</strain>
    </source>
</reference>
<dbReference type="InterPro" id="IPR036396">
    <property type="entry name" value="Cyt_P450_sf"/>
</dbReference>
<evidence type="ECO:0000256" key="5">
    <source>
        <dbReference type="ARBA" id="ARBA00023004"/>
    </source>
</evidence>
<keyword evidence="5 6" id="KW-0408">Iron</keyword>
<dbReference type="GO" id="GO:0016705">
    <property type="term" value="F:oxidoreductase activity, acting on paired donors, with incorporation or reduction of molecular oxygen"/>
    <property type="evidence" value="ECO:0007669"/>
    <property type="project" value="InterPro"/>
</dbReference>
<keyword evidence="9" id="KW-1185">Reference proteome</keyword>
<feature type="signal peptide" evidence="7">
    <location>
        <begin position="1"/>
        <end position="17"/>
    </location>
</feature>
<dbReference type="GeneID" id="66936458"/>
<dbReference type="InterPro" id="IPR017972">
    <property type="entry name" value="Cyt_P450_CS"/>
</dbReference>
<dbReference type="GO" id="GO:0020037">
    <property type="term" value="F:heme binding"/>
    <property type="evidence" value="ECO:0007669"/>
    <property type="project" value="InterPro"/>
</dbReference>
<dbReference type="PANTHER" id="PTHR24305:SF232">
    <property type="entry name" value="P450, PUTATIVE (EUROFUNG)-RELATED"/>
    <property type="match status" value="1"/>
</dbReference>
<dbReference type="AlphaFoldDB" id="A0A9P3F7M2"/>
<evidence type="ECO:0000256" key="6">
    <source>
        <dbReference type="RuleBase" id="RU000461"/>
    </source>
</evidence>
<comment type="similarity">
    <text evidence="2 6">Belongs to the cytochrome P450 family.</text>
</comment>
<evidence type="ECO:0000313" key="9">
    <source>
        <dbReference type="Proteomes" id="UP000710440"/>
    </source>
</evidence>
<comment type="cofactor">
    <cofactor evidence="1">
        <name>heme</name>
        <dbReference type="ChEBI" id="CHEBI:30413"/>
    </cofactor>
</comment>
<evidence type="ECO:0000256" key="1">
    <source>
        <dbReference type="ARBA" id="ARBA00001971"/>
    </source>
</evidence>
<dbReference type="GO" id="GO:0005506">
    <property type="term" value="F:iron ion binding"/>
    <property type="evidence" value="ECO:0007669"/>
    <property type="project" value="InterPro"/>
</dbReference>
<evidence type="ECO:0000256" key="7">
    <source>
        <dbReference type="SAM" id="SignalP"/>
    </source>
</evidence>
<feature type="chain" id="PRO_5040203965" description="Cytochrome P450 monooxygenase" evidence="7">
    <location>
        <begin position="18"/>
        <end position="485"/>
    </location>
</feature>
<evidence type="ECO:0000256" key="4">
    <source>
        <dbReference type="ARBA" id="ARBA00023002"/>
    </source>
</evidence>
<dbReference type="GO" id="GO:0004497">
    <property type="term" value="F:monooxygenase activity"/>
    <property type="evidence" value="ECO:0007669"/>
    <property type="project" value="UniProtKB-KW"/>
</dbReference>
<accession>A0A9P3F7M2</accession>
<protein>
    <recommendedName>
        <fullName evidence="10">Cytochrome P450 monooxygenase</fullName>
    </recommendedName>
</protein>
<dbReference type="OrthoDB" id="3934656at2759"/>
<evidence type="ECO:0000256" key="3">
    <source>
        <dbReference type="ARBA" id="ARBA00022723"/>
    </source>
</evidence>
<dbReference type="InterPro" id="IPR001128">
    <property type="entry name" value="Cyt_P450"/>
</dbReference>
<dbReference type="EMBL" id="BOPL01000006">
    <property type="protein sequence ID" value="GIK04393.1"/>
    <property type="molecule type" value="Genomic_DNA"/>
</dbReference>
<keyword evidence="6" id="KW-0503">Monooxygenase</keyword>
<organism evidence="8 9">
    <name type="scientific">Aspergillus viridinutans</name>
    <dbReference type="NCBI Taxonomy" id="75553"/>
    <lineage>
        <taxon>Eukaryota</taxon>
        <taxon>Fungi</taxon>
        <taxon>Dikarya</taxon>
        <taxon>Ascomycota</taxon>
        <taxon>Pezizomycotina</taxon>
        <taxon>Eurotiomycetes</taxon>
        <taxon>Eurotiomycetidae</taxon>
        <taxon>Eurotiales</taxon>
        <taxon>Aspergillaceae</taxon>
        <taxon>Aspergillus</taxon>
        <taxon>Aspergillus subgen. Fumigati</taxon>
    </lineage>
</organism>
<keyword evidence="3 6" id="KW-0479">Metal-binding</keyword>
<dbReference type="RefSeq" id="XP_043127579.1">
    <property type="nucleotide sequence ID" value="XM_043271644.1"/>
</dbReference>
<keyword evidence="7" id="KW-0732">Signal</keyword>
<evidence type="ECO:0000313" key="8">
    <source>
        <dbReference type="EMBL" id="GIK04393.1"/>
    </source>
</evidence>
<keyword evidence="6" id="KW-0349">Heme</keyword>
<dbReference type="PROSITE" id="PS00086">
    <property type="entry name" value="CYTOCHROME_P450"/>
    <property type="match status" value="1"/>
</dbReference>
<dbReference type="Proteomes" id="UP000710440">
    <property type="component" value="Unassembled WGS sequence"/>
</dbReference>
<dbReference type="InterPro" id="IPR050121">
    <property type="entry name" value="Cytochrome_P450_monoxygenase"/>
</dbReference>
<dbReference type="Gene3D" id="1.10.630.10">
    <property type="entry name" value="Cytochrome P450"/>
    <property type="match status" value="1"/>
</dbReference>
<sequence length="485" mass="54843">MLGVLLLFLATAGLVWFLETPFRTGLWHIPGPWWRRYTDIFQVLDAYNGRTCQVIQRLHKEYGPVVQVGPRTVMFSKPSMIEKVYATRAPFPKSYHWRPLRTELKGVHYPSLIGTDDTKTHTALKRPVSGIYSMSNVTKSESFINECILQLVKKLDQEFNGKEKYLPVFTLRSLPTLDSSEAKLIERECFEVSMQLKHTELWYGDACMKFRAMADISYAACMPWVHSLLKGSPITKVFEKRMGSFPRRARELIQSRRANGAAKTRDREDLLSQILDTQKKHPNVVDERVVHGYATTPLLAGADTVTVGLTSIVYFVGKNPEVAAKLHAEFTKCPTWMRSFGSHSAPGLTLADGHTLPPGTAVAVSGWSTHFDKDAYGDDVHDFKPERWLKRHSESDDDYAERLHRMGKADLTWGAGDRACMGKNIAKCEMYKLIATLYSISDIQLVDPTKEWKIKETVLAKQEGVEARITFRPGASLDQLVQGDA</sequence>
<dbReference type="PANTHER" id="PTHR24305">
    <property type="entry name" value="CYTOCHROME P450"/>
    <property type="match status" value="1"/>
</dbReference>
<gene>
    <name evidence="8" type="ORF">Aspvir_008476</name>
</gene>
<dbReference type="Pfam" id="PF00067">
    <property type="entry name" value="p450"/>
    <property type="match status" value="2"/>
</dbReference>